<dbReference type="Proteomes" id="UP000295070">
    <property type="component" value="Chromosome 9"/>
</dbReference>
<reference evidence="3 4" key="1">
    <citation type="submission" date="2019-01" db="EMBL/GenBank/DDBJ databases">
        <title>A chromosome-scale genome assembly of the yellow perch, Perca flavescens.</title>
        <authorList>
            <person name="Feron R."/>
            <person name="Morvezen R."/>
            <person name="Bestin A."/>
            <person name="Haffray P."/>
            <person name="Klopp C."/>
            <person name="Zahm M."/>
            <person name="Cabau C."/>
            <person name="Roques C."/>
            <person name="Donnadieu C."/>
            <person name="Bouchez O."/>
            <person name="Christie M."/>
            <person name="Larson W."/>
            <person name="Guiguen Y."/>
        </authorList>
    </citation>
    <scope>NUCLEOTIDE SEQUENCE [LARGE SCALE GENOMIC DNA]</scope>
    <source>
        <strain evidence="3">YP-PL-M2</strain>
        <tissue evidence="3">Blood</tissue>
    </source>
</reference>
<gene>
    <name evidence="3" type="ORF">EPR50_G00097080</name>
</gene>
<feature type="compositionally biased region" description="Basic and acidic residues" evidence="1">
    <location>
        <begin position="725"/>
        <end position="735"/>
    </location>
</feature>
<keyword evidence="2" id="KW-1133">Transmembrane helix</keyword>
<keyword evidence="2" id="KW-0812">Transmembrane</keyword>
<keyword evidence="2" id="KW-0472">Membrane</keyword>
<feature type="compositionally biased region" description="Basic residues" evidence="1">
    <location>
        <begin position="694"/>
        <end position="710"/>
    </location>
</feature>
<dbReference type="EMBL" id="SCKG01000009">
    <property type="protein sequence ID" value="TDH08321.1"/>
    <property type="molecule type" value="Genomic_DNA"/>
</dbReference>
<dbReference type="GO" id="GO:0044325">
    <property type="term" value="F:transmembrane transporter binding"/>
    <property type="evidence" value="ECO:0007669"/>
    <property type="project" value="InterPro"/>
</dbReference>
<protein>
    <recommendedName>
        <fullName evidence="5">Voltage-dependent calcium channel beta subunit-associated regulatory protein</fullName>
    </recommendedName>
</protein>
<feature type="region of interest" description="Disordered" evidence="1">
    <location>
        <begin position="245"/>
        <end position="285"/>
    </location>
</feature>
<dbReference type="GO" id="GO:0045955">
    <property type="term" value="P:negative regulation of calcium ion-dependent exocytosis"/>
    <property type="evidence" value="ECO:0007669"/>
    <property type="project" value="TreeGrafter"/>
</dbReference>
<feature type="region of interest" description="Disordered" evidence="1">
    <location>
        <begin position="686"/>
        <end position="864"/>
    </location>
</feature>
<name>A0A484CZG4_PERFV</name>
<dbReference type="PANTHER" id="PTHR28597:SF2">
    <property type="entry name" value="VOLTAGE-DEPENDENT CALCIUM CHANNEL BETA SUBUNIT-ASSOCIATED REGULATORY PROTEIN ISOFORM X1"/>
    <property type="match status" value="1"/>
</dbReference>
<keyword evidence="4" id="KW-1185">Reference proteome</keyword>
<evidence type="ECO:0000313" key="4">
    <source>
        <dbReference type="Proteomes" id="UP000295070"/>
    </source>
</evidence>
<comment type="caution">
    <text evidence="3">The sequence shown here is derived from an EMBL/GenBank/DDBJ whole genome shotgun (WGS) entry which is preliminary data.</text>
</comment>
<feature type="compositionally biased region" description="Basic and acidic residues" evidence="1">
    <location>
        <begin position="816"/>
        <end position="834"/>
    </location>
</feature>
<feature type="region of interest" description="Disordered" evidence="1">
    <location>
        <begin position="426"/>
        <end position="445"/>
    </location>
</feature>
<organism evidence="3 4">
    <name type="scientific">Perca flavescens</name>
    <name type="common">American yellow perch</name>
    <name type="synonym">Morone flavescens</name>
    <dbReference type="NCBI Taxonomy" id="8167"/>
    <lineage>
        <taxon>Eukaryota</taxon>
        <taxon>Metazoa</taxon>
        <taxon>Chordata</taxon>
        <taxon>Craniata</taxon>
        <taxon>Vertebrata</taxon>
        <taxon>Euteleostomi</taxon>
        <taxon>Actinopterygii</taxon>
        <taxon>Neopterygii</taxon>
        <taxon>Teleostei</taxon>
        <taxon>Neoteleostei</taxon>
        <taxon>Acanthomorphata</taxon>
        <taxon>Eupercaria</taxon>
        <taxon>Perciformes</taxon>
        <taxon>Percoidei</taxon>
        <taxon>Percidae</taxon>
        <taxon>Percinae</taxon>
        <taxon>Perca</taxon>
    </lineage>
</organism>
<evidence type="ECO:0000256" key="2">
    <source>
        <dbReference type="SAM" id="Phobius"/>
    </source>
</evidence>
<feature type="compositionally biased region" description="Acidic residues" evidence="1">
    <location>
        <begin position="502"/>
        <end position="513"/>
    </location>
</feature>
<sequence>MSNESTVWNILPENSTEIPFEAAKQQDGYVLLLVIFSIFLVGTVTFVSVFLIACRRCCRGEQCCARASDDPEKTNTTYVEDSQPTHEITIRVDESECLSMASSHDQETERFLSTGTTGRRVSFNEAALFDHGKKAQEKGRRYTLTEGDFHHLKNARLTHLHMPPPGLKIVTIHECDSAENSITMTARPVAKSALSIFQPMLCPLPQTALTSLSVNPSCALPGDAFNSVVDTSFSKNTIALSVKEPSSSSIERMGAEPRGRCSSVSVGEGAAARSGGAPHAGGGAGSQGPVLQFFTKLRRHASLEGASPYFKIKKWKLDSSQRASSLDTRGSPKRRQFQRQRAASESMDQDDNDAHHIDLIQYIARTQDITYCPSHPTTRLLSPPSTPPPSLGRVEVEVMVEPSCSHGGPGVIGLSPDPQDEALSLARREGADPSEPLEPQDPQSHYNDIWTLRATLEQYAASDQSSNNDRNSVCSDAESVCSLGVRIETERGRLLSYPSQDLGDEAEGGEDDKDISMYMDERLGVKEGRKRKQESTESERGSSDGETGTRKLLQMDSGYASIEAPSRGPEDLRLCGSFSSSPKDTTAHEKRHHFTNAGRTGTVGESFESHLFEEEPEEELLLGASGGLSVETGAGSLSWYPYGQMLTPREAAQPSPQPPALHRRDYSIDEKTDALFHEFLRHDPQFDQQESPLRKHRSRIHLRKQWQRHKQWSDPGVRHFQSSFERQRTPLRRGESVNYPLDTSYHSTLPRIVSGPDEETSDGTGSTPDTPKEPMNAESGGKDREQSVTVRDTGDHASSSSSSCSSPPPPPYHPFISEKDERPGAHHEPQEDSKLSGLPPEPPDERLAPQLPNSSGYGPQTITAGLTDKLAANLDERLYSGLRRPKDTATECVTVAAAHASPDHSPV</sequence>
<dbReference type="InterPro" id="IPR037658">
    <property type="entry name" value="CBARP"/>
</dbReference>
<accession>A0A484CZG4</accession>
<proteinExistence type="predicted"/>
<feature type="compositionally biased region" description="Polar residues" evidence="1">
    <location>
        <begin position="851"/>
        <end position="864"/>
    </location>
</feature>
<dbReference type="PANTHER" id="PTHR28597">
    <property type="entry name" value="VOLTAGE-DEPENDENT CALCIUM CHANNEL BETA SUBUNIT-ASSOCIATED REGULATORY PROTEIN"/>
    <property type="match status" value="1"/>
</dbReference>
<evidence type="ECO:0000256" key="1">
    <source>
        <dbReference type="SAM" id="MobiDB-lite"/>
    </source>
</evidence>
<feature type="transmembrane region" description="Helical" evidence="2">
    <location>
        <begin position="29"/>
        <end position="53"/>
    </location>
</feature>
<evidence type="ECO:0000313" key="3">
    <source>
        <dbReference type="EMBL" id="TDH08321.1"/>
    </source>
</evidence>
<dbReference type="GO" id="GO:0030141">
    <property type="term" value="C:secretory granule"/>
    <property type="evidence" value="ECO:0007669"/>
    <property type="project" value="TreeGrafter"/>
</dbReference>
<feature type="compositionally biased region" description="Basic and acidic residues" evidence="1">
    <location>
        <begin position="519"/>
        <end position="549"/>
    </location>
</feature>
<feature type="region of interest" description="Disordered" evidence="1">
    <location>
        <begin position="496"/>
        <end position="602"/>
    </location>
</feature>
<dbReference type="AlphaFoldDB" id="A0A484CZG4"/>
<evidence type="ECO:0008006" key="5">
    <source>
        <dbReference type="Google" id="ProtNLM"/>
    </source>
</evidence>
<feature type="region of interest" description="Disordered" evidence="1">
    <location>
        <begin position="321"/>
        <end position="353"/>
    </location>
</feature>
<dbReference type="GO" id="GO:0005886">
    <property type="term" value="C:plasma membrane"/>
    <property type="evidence" value="ECO:0007669"/>
    <property type="project" value="TreeGrafter"/>
</dbReference>
<dbReference type="STRING" id="8167.A0A484CZG4"/>